<reference evidence="9 10" key="1">
    <citation type="submission" date="2016-01" db="EMBL/GenBank/DDBJ databases">
        <authorList>
            <person name="Oliw E.H."/>
        </authorList>
    </citation>
    <scope>NUCLEOTIDE SEQUENCE [LARGE SCALE GENOMIC DNA]</scope>
    <source>
        <strain evidence="9 10">DY10</strain>
    </source>
</reference>
<keyword evidence="9" id="KW-0808">Transferase</keyword>
<dbReference type="PANTHER" id="PTHR11895">
    <property type="entry name" value="TRANSAMIDASE"/>
    <property type="match status" value="1"/>
</dbReference>
<dbReference type="GO" id="GO:0016740">
    <property type="term" value="F:transferase activity"/>
    <property type="evidence" value="ECO:0007669"/>
    <property type="project" value="UniProtKB-KW"/>
</dbReference>
<sequence length="482" mass="52090">MTLYRSFSAVQTDLRSGVVTCRQLVEHYLVRIAEQQHLNVFTEVYADESLAYADVIDQKLTNGAAGRLAGMVIGIKDVLSYAGHGVRAGSRILENFTAQFTATAVQRLLDEDAIIIGRQNCDEFAMGSSNENSAFGPVRNAADTSRVPGGSSGGSAVAVQAGLCLASIGSDTGGSVRQPAAFCGVVGLKPTYGRISRWGLIAYASSFDCIGPIANTVDDAALLLEIMAGPDDFDSTVSSQPVDAYTQAQLPASRPLRIAYLRDGVESEGVDLAIREAIQQRISSLRQAGYVVDPIDLSLLDSLLPTYYILTTAEASSNLSRFDGVRYGYRDASVTDLLSLYKKSRTAGFGSEVRRRILLGTFVLSASYYDAYYTKAQQVRRLIREETERVFAEYDFLLSPTTPTPAFKLGEKTEDALQMYLADIFTVQANVVGYPAISIPNGTDASGLPIGLQLMAPPFQEGRLVALAKELTSDFLTMSDKR</sequence>
<evidence type="ECO:0000256" key="4">
    <source>
        <dbReference type="ARBA" id="ARBA00022741"/>
    </source>
</evidence>
<dbReference type="Proteomes" id="UP000187941">
    <property type="component" value="Chromosome"/>
</dbReference>
<gene>
    <name evidence="7 9" type="primary">gatA</name>
    <name evidence="9" type="ORF">AWR27_24660</name>
</gene>
<keyword evidence="4 7" id="KW-0547">Nucleotide-binding</keyword>
<evidence type="ECO:0000259" key="8">
    <source>
        <dbReference type="Pfam" id="PF01425"/>
    </source>
</evidence>
<dbReference type="STRING" id="1178516.AWR27_24660"/>
<evidence type="ECO:0000256" key="1">
    <source>
        <dbReference type="ARBA" id="ARBA00011123"/>
    </source>
</evidence>
<keyword evidence="5 7" id="KW-0067">ATP-binding</keyword>
<proteinExistence type="inferred from homology"/>
<keyword evidence="10" id="KW-1185">Reference proteome</keyword>
<dbReference type="InterPro" id="IPR036928">
    <property type="entry name" value="AS_sf"/>
</dbReference>
<dbReference type="HAMAP" id="MF_00120">
    <property type="entry name" value="GatA"/>
    <property type="match status" value="1"/>
</dbReference>
<dbReference type="GO" id="GO:0050567">
    <property type="term" value="F:glutaminyl-tRNA synthase (glutamine-hydrolyzing) activity"/>
    <property type="evidence" value="ECO:0007669"/>
    <property type="project" value="UniProtKB-UniRule"/>
</dbReference>
<feature type="active site" description="Charge relay system" evidence="7">
    <location>
        <position position="151"/>
    </location>
</feature>
<dbReference type="GO" id="GO:0030956">
    <property type="term" value="C:glutamyl-tRNA(Gln) amidotransferase complex"/>
    <property type="evidence" value="ECO:0007669"/>
    <property type="project" value="InterPro"/>
</dbReference>
<dbReference type="Gene3D" id="3.90.1300.10">
    <property type="entry name" value="Amidase signature (AS) domain"/>
    <property type="match status" value="1"/>
</dbReference>
<protein>
    <recommendedName>
        <fullName evidence="2 7">Glutamyl-tRNA(Gln) amidotransferase subunit A</fullName>
        <shortName evidence="7">Glu-ADT subunit A</shortName>
        <ecNumber evidence="7">6.3.5.7</ecNumber>
    </recommendedName>
</protein>
<name>A0A1P9X3N1_9BACT</name>
<comment type="catalytic activity">
    <reaction evidence="7">
        <text>L-glutamyl-tRNA(Gln) + L-glutamine + ATP + H2O = L-glutaminyl-tRNA(Gln) + L-glutamate + ADP + phosphate + H(+)</text>
        <dbReference type="Rhea" id="RHEA:17521"/>
        <dbReference type="Rhea" id="RHEA-COMP:9681"/>
        <dbReference type="Rhea" id="RHEA-COMP:9684"/>
        <dbReference type="ChEBI" id="CHEBI:15377"/>
        <dbReference type="ChEBI" id="CHEBI:15378"/>
        <dbReference type="ChEBI" id="CHEBI:29985"/>
        <dbReference type="ChEBI" id="CHEBI:30616"/>
        <dbReference type="ChEBI" id="CHEBI:43474"/>
        <dbReference type="ChEBI" id="CHEBI:58359"/>
        <dbReference type="ChEBI" id="CHEBI:78520"/>
        <dbReference type="ChEBI" id="CHEBI:78521"/>
        <dbReference type="ChEBI" id="CHEBI:456216"/>
        <dbReference type="EC" id="6.3.5.7"/>
    </reaction>
</comment>
<dbReference type="PANTHER" id="PTHR11895:SF7">
    <property type="entry name" value="GLUTAMYL-TRNA(GLN) AMIDOTRANSFERASE SUBUNIT A, MITOCHONDRIAL"/>
    <property type="match status" value="1"/>
</dbReference>
<dbReference type="EC" id="6.3.5.7" evidence="7"/>
<dbReference type="RefSeq" id="WP_077133680.1">
    <property type="nucleotide sequence ID" value="NZ_CP014263.1"/>
</dbReference>
<dbReference type="NCBIfam" id="TIGR00132">
    <property type="entry name" value="gatA"/>
    <property type="match status" value="1"/>
</dbReference>
<organism evidence="9 10">
    <name type="scientific">Spirosoma montaniterrae</name>
    <dbReference type="NCBI Taxonomy" id="1178516"/>
    <lineage>
        <taxon>Bacteria</taxon>
        <taxon>Pseudomonadati</taxon>
        <taxon>Bacteroidota</taxon>
        <taxon>Cytophagia</taxon>
        <taxon>Cytophagales</taxon>
        <taxon>Cytophagaceae</taxon>
        <taxon>Spirosoma</taxon>
    </lineage>
</organism>
<dbReference type="GO" id="GO:0006412">
    <property type="term" value="P:translation"/>
    <property type="evidence" value="ECO:0007669"/>
    <property type="project" value="UniProtKB-UniRule"/>
</dbReference>
<dbReference type="EMBL" id="CP014263">
    <property type="protein sequence ID" value="AQG82205.1"/>
    <property type="molecule type" value="Genomic_DNA"/>
</dbReference>
<accession>A0A1P9X3N1</accession>
<dbReference type="SUPFAM" id="SSF75304">
    <property type="entry name" value="Amidase signature (AS) enzymes"/>
    <property type="match status" value="1"/>
</dbReference>
<comment type="similarity">
    <text evidence="7">Belongs to the amidase family. GatA subfamily.</text>
</comment>
<comment type="subunit">
    <text evidence="1 7">Heterotrimer of A, B and C subunits.</text>
</comment>
<feature type="domain" description="Amidase" evidence="8">
    <location>
        <begin position="24"/>
        <end position="464"/>
    </location>
</feature>
<dbReference type="GO" id="GO:0005524">
    <property type="term" value="F:ATP binding"/>
    <property type="evidence" value="ECO:0007669"/>
    <property type="project" value="UniProtKB-KW"/>
</dbReference>
<feature type="active site" description="Acyl-ester intermediate" evidence="7">
    <location>
        <position position="175"/>
    </location>
</feature>
<dbReference type="AlphaFoldDB" id="A0A1P9X3N1"/>
<evidence type="ECO:0000256" key="5">
    <source>
        <dbReference type="ARBA" id="ARBA00022840"/>
    </source>
</evidence>
<evidence type="ECO:0000256" key="3">
    <source>
        <dbReference type="ARBA" id="ARBA00022598"/>
    </source>
</evidence>
<keyword evidence="3 7" id="KW-0436">Ligase</keyword>
<comment type="function">
    <text evidence="7">Allows the formation of correctly charged Gln-tRNA(Gln) through the transamidation of misacylated Glu-tRNA(Gln) in organisms which lack glutaminyl-tRNA synthetase. The reaction takes place in the presence of glutamine and ATP through an activated gamma-phospho-Glu-tRNA(Gln).</text>
</comment>
<dbReference type="InterPro" id="IPR023631">
    <property type="entry name" value="Amidase_dom"/>
</dbReference>
<dbReference type="OrthoDB" id="9811471at2"/>
<dbReference type="Pfam" id="PF01425">
    <property type="entry name" value="Amidase"/>
    <property type="match status" value="1"/>
</dbReference>
<evidence type="ECO:0000256" key="7">
    <source>
        <dbReference type="HAMAP-Rule" id="MF_00120"/>
    </source>
</evidence>
<evidence type="ECO:0000313" key="10">
    <source>
        <dbReference type="Proteomes" id="UP000187941"/>
    </source>
</evidence>
<evidence type="ECO:0000313" key="9">
    <source>
        <dbReference type="EMBL" id="AQG82205.1"/>
    </source>
</evidence>
<dbReference type="InterPro" id="IPR004412">
    <property type="entry name" value="GatA"/>
</dbReference>
<dbReference type="InterPro" id="IPR000120">
    <property type="entry name" value="Amidase"/>
</dbReference>
<keyword evidence="6 7" id="KW-0648">Protein biosynthesis</keyword>
<evidence type="ECO:0000256" key="2">
    <source>
        <dbReference type="ARBA" id="ARBA00014428"/>
    </source>
</evidence>
<dbReference type="KEGG" id="smon:AWR27_24660"/>
<feature type="active site" description="Charge relay system" evidence="7">
    <location>
        <position position="76"/>
    </location>
</feature>
<evidence type="ECO:0000256" key="6">
    <source>
        <dbReference type="ARBA" id="ARBA00022917"/>
    </source>
</evidence>